<protein>
    <recommendedName>
        <fullName evidence="2">J domain-containing protein</fullName>
    </recommendedName>
</protein>
<dbReference type="PANTHER" id="PTHR24074">
    <property type="entry name" value="CO-CHAPERONE PROTEIN DJLA"/>
    <property type="match status" value="1"/>
</dbReference>
<dbReference type="InterPro" id="IPR036869">
    <property type="entry name" value="J_dom_sf"/>
</dbReference>
<dbReference type="CDD" id="cd06257">
    <property type="entry name" value="DnaJ"/>
    <property type="match status" value="1"/>
</dbReference>
<dbReference type="EMBL" id="CP027667">
    <property type="protein sequence ID" value="AVO48319.1"/>
    <property type="molecule type" value="Genomic_DNA"/>
</dbReference>
<organism evidence="3 4">
    <name type="scientific">Melaminivora suipulveris</name>
    <dbReference type="NCBI Taxonomy" id="2109913"/>
    <lineage>
        <taxon>Bacteria</taxon>
        <taxon>Pseudomonadati</taxon>
        <taxon>Pseudomonadota</taxon>
        <taxon>Betaproteobacteria</taxon>
        <taxon>Burkholderiales</taxon>
        <taxon>Comamonadaceae</taxon>
        <taxon>Melaminivora</taxon>
    </lineage>
</organism>
<evidence type="ECO:0000313" key="4">
    <source>
        <dbReference type="Proteomes" id="UP000237925"/>
    </source>
</evidence>
<dbReference type="Gene3D" id="1.10.287.110">
    <property type="entry name" value="DnaJ domain"/>
    <property type="match status" value="1"/>
</dbReference>
<feature type="domain" description="J" evidence="2">
    <location>
        <begin position="10"/>
        <end position="75"/>
    </location>
</feature>
<dbReference type="InterPro" id="IPR001623">
    <property type="entry name" value="DnaJ_domain"/>
</dbReference>
<feature type="compositionally biased region" description="Basic and acidic residues" evidence="1">
    <location>
        <begin position="147"/>
        <end position="165"/>
    </location>
</feature>
<keyword evidence="4" id="KW-1185">Reference proteome</keyword>
<dbReference type="PRINTS" id="PR00625">
    <property type="entry name" value="JDOMAIN"/>
</dbReference>
<dbReference type="KEGG" id="mela:C6568_02925"/>
<dbReference type="PROSITE" id="PS50076">
    <property type="entry name" value="DNAJ_2"/>
    <property type="match status" value="1"/>
</dbReference>
<evidence type="ECO:0000313" key="3">
    <source>
        <dbReference type="EMBL" id="AVO48319.1"/>
    </source>
</evidence>
<accession>A0A2R3Q981</accession>
<name>A0A2R3Q981_9BURK</name>
<dbReference type="SMART" id="SM00271">
    <property type="entry name" value="DnaJ"/>
    <property type="match status" value="1"/>
</dbReference>
<dbReference type="InterPro" id="IPR050817">
    <property type="entry name" value="DjlA_DnaK_co-chaperone"/>
</dbReference>
<dbReference type="RefSeq" id="WP_106682799.1">
    <property type="nucleotide sequence ID" value="NZ_CP027667.1"/>
</dbReference>
<evidence type="ECO:0000259" key="2">
    <source>
        <dbReference type="PROSITE" id="PS50076"/>
    </source>
</evidence>
<dbReference type="Pfam" id="PF00226">
    <property type="entry name" value="DnaJ"/>
    <property type="match status" value="1"/>
</dbReference>
<evidence type="ECO:0000256" key="1">
    <source>
        <dbReference type="SAM" id="MobiDB-lite"/>
    </source>
</evidence>
<feature type="region of interest" description="Disordered" evidence="1">
    <location>
        <begin position="79"/>
        <end position="188"/>
    </location>
</feature>
<reference evidence="3 4" key="1">
    <citation type="submission" date="2018-03" db="EMBL/GenBank/DDBJ databases">
        <title>Genome sequencing of Melaminivora sp.</title>
        <authorList>
            <person name="Kim S.-J."/>
            <person name="Heo J."/>
            <person name="Ahn J.-H."/>
            <person name="Kwon S.-W."/>
        </authorList>
    </citation>
    <scope>NUCLEOTIDE SEQUENCE [LARGE SCALE GENOMIC DNA]</scope>
    <source>
        <strain evidence="3 4">SC2-9</strain>
    </source>
</reference>
<feature type="compositionally biased region" description="Low complexity" evidence="1">
    <location>
        <begin position="114"/>
        <end position="146"/>
    </location>
</feature>
<gene>
    <name evidence="3" type="ORF">C6568_02925</name>
</gene>
<proteinExistence type="predicted"/>
<dbReference type="AlphaFoldDB" id="A0A2R3Q981"/>
<dbReference type="SUPFAM" id="SSF46565">
    <property type="entry name" value="Chaperone J-domain"/>
    <property type="match status" value="1"/>
</dbReference>
<feature type="compositionally biased region" description="Low complexity" evidence="1">
    <location>
        <begin position="166"/>
        <end position="183"/>
    </location>
</feature>
<dbReference type="Proteomes" id="UP000237925">
    <property type="component" value="Chromosome"/>
</dbReference>
<sequence>MGAEADALYTHYDNLKIARDAPPEVVRAAYRVLAQKYHPDKWADGGYATDVMQAINASYAVLMDAQERAAHDAWIREQERRQALRRSPGAGADEPQSAAAPTAPSCWPSPEAPEPAARAGARAGAGAAAPLPAGTAARAPSFAERAAQAERARAAAAPPHDDPRAHAAPHAAAWAGAAGKAPAPARPRRPRSRISLFWAFAGIATVAAAVTELPQQEGAQPGVLSGLLTRLRGSPAASPAALSAGRAPDAALPAQAADGAAPLSRAARDAQLQQIAASHPDARQIVASQDFVRWTQRAGARRQTEAARILHSGTAEEVIALLSEYKRQAGRR</sequence>